<feature type="transmembrane region" description="Helical" evidence="7">
    <location>
        <begin position="397"/>
        <end position="417"/>
    </location>
</feature>
<feature type="transmembrane region" description="Helical" evidence="7">
    <location>
        <begin position="252"/>
        <end position="270"/>
    </location>
</feature>
<evidence type="ECO:0000256" key="1">
    <source>
        <dbReference type="ARBA" id="ARBA00004141"/>
    </source>
</evidence>
<dbReference type="GO" id="GO:0016020">
    <property type="term" value="C:membrane"/>
    <property type="evidence" value="ECO:0007669"/>
    <property type="project" value="UniProtKB-SubCell"/>
</dbReference>
<comment type="caution">
    <text evidence="8">The sequence shown here is derived from an EMBL/GenBank/DDBJ whole genome shotgun (WGS) entry which is preliminary data.</text>
</comment>
<feature type="region of interest" description="Disordered" evidence="6">
    <location>
        <begin position="1"/>
        <end position="23"/>
    </location>
</feature>
<feature type="transmembrane region" description="Helical" evidence="7">
    <location>
        <begin position="282"/>
        <end position="304"/>
    </location>
</feature>
<keyword evidence="3 7" id="KW-0812">Transmembrane</keyword>
<sequence>MDIPSSPKKNTRIDPGEVLSPGRVQETFGSYGHGGIAFSPSTERDFDSQPISPTDGATDGAHFSQQQELMMNFKSEDNKYNITEHTTLLSSENFYGSTTSYSESDSIEPISSSSSLWNDSVDNQILSTTPRREILFLAKSSLPLIITFILQYSLTVASVFSVGHLGKTELSAVSLAVMTANITGFAMIQGLATSLDTLCAQAYGAGCYHQVGQYFQKGILMIMVIFFPVGILWLNAGPILNYIVQDTALVDLSLQYLRIIMLGVPAFIAFECGKRFLQAQGIFHATTTVLIICAPTNAILNYVLVWSPTIGLGFIGAPLAVAISNWLMAIMLLLFVLFIDGKKCWGGFSIRAFQKWGDMVCLAIPGLIMIEAEFLAYEVLTLSASRFGTTALATQSIVATVMSFQYQIPLAIGIAASTRVANFIGSSQSTNAKVTTKISILISGLIGAFDCLVCYYFRSKIGRAFSKDEDVIELVAQLVPVMMCCHFFDAPCAILAGLLRGIGRQRVGGFVNLTLFYALGIPLSLLFGFVWGIGLRGLWMGMLFAIMSIAACELIYLYNCNWDKIVDEAEQRKHRSCENALA</sequence>
<accession>A0A0J9X483</accession>
<feature type="transmembrane region" description="Helical" evidence="7">
    <location>
        <begin position="537"/>
        <end position="558"/>
    </location>
</feature>
<feature type="region of interest" description="Disordered" evidence="6">
    <location>
        <begin position="41"/>
        <end position="60"/>
    </location>
</feature>
<dbReference type="PANTHER" id="PTHR11206">
    <property type="entry name" value="MULTIDRUG RESISTANCE PROTEIN"/>
    <property type="match status" value="1"/>
</dbReference>
<evidence type="ECO:0000313" key="8">
    <source>
        <dbReference type="EMBL" id="CDO52208.1"/>
    </source>
</evidence>
<feature type="transmembrane region" description="Helical" evidence="7">
    <location>
        <begin position="478"/>
        <end position="498"/>
    </location>
</feature>
<evidence type="ECO:0000256" key="3">
    <source>
        <dbReference type="ARBA" id="ARBA00022692"/>
    </source>
</evidence>
<proteinExistence type="inferred from homology"/>
<dbReference type="InterPro" id="IPR002528">
    <property type="entry name" value="MATE_fam"/>
</dbReference>
<feature type="transmembrane region" description="Helical" evidence="7">
    <location>
        <begin position="219"/>
        <end position="240"/>
    </location>
</feature>
<feature type="transmembrane region" description="Helical" evidence="7">
    <location>
        <begin position="141"/>
        <end position="164"/>
    </location>
</feature>
<keyword evidence="5 7" id="KW-0472">Membrane</keyword>
<dbReference type="NCBIfam" id="TIGR00797">
    <property type="entry name" value="matE"/>
    <property type="match status" value="1"/>
</dbReference>
<organism evidence="8 9">
    <name type="scientific">Geotrichum candidum</name>
    <name type="common">Oospora lactis</name>
    <name type="synonym">Dipodascus geotrichum</name>
    <dbReference type="NCBI Taxonomy" id="1173061"/>
    <lineage>
        <taxon>Eukaryota</taxon>
        <taxon>Fungi</taxon>
        <taxon>Dikarya</taxon>
        <taxon>Ascomycota</taxon>
        <taxon>Saccharomycotina</taxon>
        <taxon>Dipodascomycetes</taxon>
        <taxon>Dipodascales</taxon>
        <taxon>Dipodascaceae</taxon>
        <taxon>Geotrichum</taxon>
    </lineage>
</organism>
<feature type="transmembrane region" description="Helical" evidence="7">
    <location>
        <begin position="170"/>
        <end position="188"/>
    </location>
</feature>
<protein>
    <submittedName>
        <fullName evidence="8">Similar to Saccharomyces cerevisiae YHR032W ERC1 Member of the multi-drug and toxin extrusion (MATE) family of the multidrug/oligosaccharidyl-lipid/polysaccharide (MOP) exporter superfamily</fullName>
    </submittedName>
</protein>
<evidence type="ECO:0000256" key="2">
    <source>
        <dbReference type="ARBA" id="ARBA00010199"/>
    </source>
</evidence>
<comment type="similarity">
    <text evidence="2">Belongs to the multi antimicrobial extrusion (MATE) (TC 2.A.66.1) family.</text>
</comment>
<dbReference type="AlphaFoldDB" id="A0A0J9X483"/>
<keyword evidence="4 7" id="KW-1133">Transmembrane helix</keyword>
<dbReference type="OrthoDB" id="2126698at2759"/>
<gene>
    <name evidence="8" type="ORF">BN980_GECA02s07413g</name>
</gene>
<dbReference type="Pfam" id="PF01554">
    <property type="entry name" value="MatE"/>
    <property type="match status" value="2"/>
</dbReference>
<evidence type="ECO:0000256" key="4">
    <source>
        <dbReference type="ARBA" id="ARBA00022989"/>
    </source>
</evidence>
<name>A0A0J9X483_GEOCN</name>
<feature type="transmembrane region" description="Helical" evidence="7">
    <location>
        <begin position="359"/>
        <end position="377"/>
    </location>
</feature>
<dbReference type="GO" id="GO:1990961">
    <property type="term" value="P:xenobiotic detoxification by transmembrane export across the plasma membrane"/>
    <property type="evidence" value="ECO:0007669"/>
    <property type="project" value="InterPro"/>
</dbReference>
<reference evidence="8" key="1">
    <citation type="submission" date="2014-03" db="EMBL/GenBank/DDBJ databases">
        <authorList>
            <person name="Casaregola S."/>
        </authorList>
    </citation>
    <scope>NUCLEOTIDE SEQUENCE [LARGE SCALE GENOMIC DNA]</scope>
    <source>
        <strain evidence="8">CLIB 918</strain>
    </source>
</reference>
<evidence type="ECO:0000313" key="9">
    <source>
        <dbReference type="Proteomes" id="UP000242525"/>
    </source>
</evidence>
<feature type="transmembrane region" description="Helical" evidence="7">
    <location>
        <begin position="438"/>
        <end position="458"/>
    </location>
</feature>
<keyword evidence="9" id="KW-1185">Reference proteome</keyword>
<evidence type="ECO:0000256" key="5">
    <source>
        <dbReference type="ARBA" id="ARBA00023136"/>
    </source>
</evidence>
<dbReference type="GO" id="GO:0042910">
    <property type="term" value="F:xenobiotic transmembrane transporter activity"/>
    <property type="evidence" value="ECO:0007669"/>
    <property type="project" value="InterPro"/>
</dbReference>
<dbReference type="STRING" id="1173061.A0A0J9X483"/>
<dbReference type="GO" id="GO:0015297">
    <property type="term" value="F:antiporter activity"/>
    <property type="evidence" value="ECO:0007669"/>
    <property type="project" value="InterPro"/>
</dbReference>
<dbReference type="EMBL" id="CCBN010000002">
    <property type="protein sequence ID" value="CDO52208.1"/>
    <property type="molecule type" value="Genomic_DNA"/>
</dbReference>
<feature type="transmembrane region" description="Helical" evidence="7">
    <location>
        <begin position="310"/>
        <end position="338"/>
    </location>
</feature>
<comment type="subcellular location">
    <subcellularLocation>
        <location evidence="1">Membrane</location>
        <topology evidence="1">Multi-pass membrane protein</topology>
    </subcellularLocation>
</comment>
<feature type="transmembrane region" description="Helical" evidence="7">
    <location>
        <begin position="510"/>
        <end position="531"/>
    </location>
</feature>
<dbReference type="CDD" id="cd13132">
    <property type="entry name" value="MATE_eukaryotic"/>
    <property type="match status" value="1"/>
</dbReference>
<evidence type="ECO:0000256" key="6">
    <source>
        <dbReference type="SAM" id="MobiDB-lite"/>
    </source>
</evidence>
<dbReference type="Proteomes" id="UP000242525">
    <property type="component" value="Unassembled WGS sequence"/>
</dbReference>
<evidence type="ECO:0000256" key="7">
    <source>
        <dbReference type="SAM" id="Phobius"/>
    </source>
</evidence>
<dbReference type="InterPro" id="IPR045069">
    <property type="entry name" value="MATE_euk"/>
</dbReference>